<dbReference type="CDD" id="cd04847">
    <property type="entry name" value="Peptidases_S8_Subtilisin_like_2"/>
    <property type="match status" value="1"/>
</dbReference>
<proteinExistence type="predicted"/>
<evidence type="ECO:0000259" key="2">
    <source>
        <dbReference type="Pfam" id="PF00082"/>
    </source>
</evidence>
<dbReference type="RefSeq" id="WP_196929052.1">
    <property type="nucleotide sequence ID" value="NZ_JADOTX010000001.1"/>
</dbReference>
<dbReference type="InterPro" id="IPR036852">
    <property type="entry name" value="Peptidase_S8/S53_dom_sf"/>
</dbReference>
<dbReference type="InterPro" id="IPR000209">
    <property type="entry name" value="Peptidase_S8/S53_dom"/>
</dbReference>
<accession>A0ABS0JPE6</accession>
<organism evidence="3 4">
    <name type="scientific">Micromonospora ureilytica</name>
    <dbReference type="NCBI Taxonomy" id="709868"/>
    <lineage>
        <taxon>Bacteria</taxon>
        <taxon>Bacillati</taxon>
        <taxon>Actinomycetota</taxon>
        <taxon>Actinomycetes</taxon>
        <taxon>Micromonosporales</taxon>
        <taxon>Micromonosporaceae</taxon>
        <taxon>Micromonospora</taxon>
    </lineage>
</organism>
<evidence type="ECO:0000256" key="1">
    <source>
        <dbReference type="SAM" id="MobiDB-lite"/>
    </source>
</evidence>
<comment type="caution">
    <text evidence="3">The sequence shown here is derived from an EMBL/GenBank/DDBJ whole genome shotgun (WGS) entry which is preliminary data.</text>
</comment>
<sequence length="836" mass="91670">MAHLTVTGRAEDRSFNRSGGGNPRIRDVERRAHGTKLRGDLERSLHQADVERAAVADDLTLEELKALGIILVLDAADPAFPLKLDSLERMSSHRVKRPQWLLLAVNPAIGDRPESAVVWVSDAYRGTFLKIFEDFLERNTPTGEPQKRALVANIASIRRAVLLDLWQSADDPPTGLAWWEIWLTRTDTGVELLRAFAAANRFRMSQRRMDLVDRTVVWLQARWDDLHALPFTAVPVAEIRRPEFVDTVEDYSRDDQDELTTDLVERTKFAPAGVPVVCHLDSGARRSHVLLSESIDPSDVHSVVGDSGEDRRGHGTLMAGLALYGPLDHLLWGKGLVTLTHRLESVKMLPDEPATNDPAAYGLITAQAAAAAEASAPGRQRAFCMPITAPPEARAGEPSLWSAAIDALSIGTDIGQSDSGIALLGQPDFSAARLFLISAGNVRDRPRGLDHRELCDISEIEDPAHAWNALTVGAYTDLTAPPTDPTFDNWTALASEGELSPHSRTSVSFASRAWPIKPDICMEGGNVLSDGVDFHDGHPLVCVRTTSARDDLALASANATSAATAQAARLAAKAMAAYPSYWPETIRGLLVHAAEWTPAMKADVQGATTKAVRQTMLRRYGWGVPTENSVLASNTNAVTLVTQDEFVPFDGRDHAARRFRLHRLPWPAETLRELAEATVQLRVTLSYFIEPTASRRGWRRRYAYASHGLRFELNAPLEPVDAFVARINREAQDEEAGARPPSGSERWLVGGNQRNLGSLHQDIWEGYGAALADCSLIAVHPVGGWWKNNKRGDRANLPLRYSLIVSLRTATQDVDLYSPIAVQLTVPVVAEIEGLS</sequence>
<dbReference type="Gene3D" id="3.40.50.200">
    <property type="entry name" value="Peptidase S8/S53 domain"/>
    <property type="match status" value="1"/>
</dbReference>
<dbReference type="Proteomes" id="UP000614915">
    <property type="component" value="Unassembled WGS sequence"/>
</dbReference>
<gene>
    <name evidence="3" type="ORF">IW248_005218</name>
</gene>
<protein>
    <recommendedName>
        <fullName evidence="2">Peptidase S8/S53 domain-containing protein</fullName>
    </recommendedName>
</protein>
<feature type="domain" description="Peptidase S8/S53" evidence="2">
    <location>
        <begin position="276"/>
        <end position="623"/>
    </location>
</feature>
<evidence type="ECO:0000313" key="3">
    <source>
        <dbReference type="EMBL" id="MBG6068931.1"/>
    </source>
</evidence>
<dbReference type="EMBL" id="JADOTX010000001">
    <property type="protein sequence ID" value="MBG6068931.1"/>
    <property type="molecule type" value="Genomic_DNA"/>
</dbReference>
<evidence type="ECO:0000313" key="4">
    <source>
        <dbReference type="Proteomes" id="UP000614915"/>
    </source>
</evidence>
<dbReference type="SUPFAM" id="SSF52743">
    <property type="entry name" value="Subtilisin-like"/>
    <property type="match status" value="1"/>
</dbReference>
<dbReference type="InterPro" id="IPR034074">
    <property type="entry name" value="Y4bN_pept_dom"/>
</dbReference>
<keyword evidence="4" id="KW-1185">Reference proteome</keyword>
<dbReference type="Pfam" id="PF00082">
    <property type="entry name" value="Peptidase_S8"/>
    <property type="match status" value="1"/>
</dbReference>
<reference evidence="3 4" key="1">
    <citation type="submission" date="2020-11" db="EMBL/GenBank/DDBJ databases">
        <title>Sequencing the genomes of 1000 actinobacteria strains.</title>
        <authorList>
            <person name="Klenk H.-P."/>
        </authorList>
    </citation>
    <scope>NUCLEOTIDE SEQUENCE [LARGE SCALE GENOMIC DNA]</scope>
    <source>
        <strain evidence="3 4">DSM 101692</strain>
    </source>
</reference>
<name>A0ABS0JPE6_9ACTN</name>
<feature type="region of interest" description="Disordered" evidence="1">
    <location>
        <begin position="1"/>
        <end position="32"/>
    </location>
</feature>